<proteinExistence type="predicted"/>
<evidence type="ECO:0000313" key="1">
    <source>
        <dbReference type="EMBL" id="NYT48445.1"/>
    </source>
</evidence>
<gene>
    <name evidence="1" type="ORF">H0A72_03885</name>
</gene>
<organism evidence="1 2">
    <name type="scientific">Parapusillimonas granuli</name>
    <dbReference type="NCBI Taxonomy" id="380911"/>
    <lineage>
        <taxon>Bacteria</taxon>
        <taxon>Pseudomonadati</taxon>
        <taxon>Pseudomonadota</taxon>
        <taxon>Betaproteobacteria</taxon>
        <taxon>Burkholderiales</taxon>
        <taxon>Alcaligenaceae</taxon>
        <taxon>Parapusillimonas</taxon>
    </lineage>
</organism>
<dbReference type="Pfam" id="PF11062">
    <property type="entry name" value="DUF2863"/>
    <property type="match status" value="1"/>
</dbReference>
<dbReference type="InterPro" id="IPR021292">
    <property type="entry name" value="DUF2863"/>
</dbReference>
<dbReference type="EMBL" id="JACCEM010000002">
    <property type="protein sequence ID" value="NYT48445.1"/>
    <property type="molecule type" value="Genomic_DNA"/>
</dbReference>
<protein>
    <submittedName>
        <fullName evidence="1">DUF2863 family protein</fullName>
    </submittedName>
</protein>
<reference evidence="1 2" key="1">
    <citation type="submission" date="2020-07" db="EMBL/GenBank/DDBJ databases">
        <title>Taxonomic revisions and descriptions of new bacterial species based on genomic comparisons in the high-G+C-content subgroup of the family Alcaligenaceae.</title>
        <authorList>
            <person name="Szabo A."/>
            <person name="Felfoldi T."/>
        </authorList>
    </citation>
    <scope>NUCLEOTIDE SEQUENCE [LARGE SCALE GENOMIC DNA]</scope>
    <source>
        <strain evidence="1 2">LMG 24012</strain>
    </source>
</reference>
<sequence>MPDSTPSRLPRDAQRLLALAEGLARSGSQMEDSYWQNLLGNQLKKILLGKKNRSIETALDTVLDGDIDVYETLVEHAETHSESLVIEADGAEYDVLLFTAPIVAWTRYQLPGGKLTPKQRRALVEQLLRHIAAPGAQIAVAPALASFDQLPQSFQETRQWTQQLARQALGLASDTLSVRKPADTDNILADVRFLAGALVVPKGAPLFRWQTMHDDGAFISRDECHRDWLAGCADILADMFTGCQTEYLLPDAFYINCREADKRIRPYALRAAVTWLQTAAHIPPQELRAVIVGCGERNTEEYRIGFSSKRDDEVIYGCIWPVLSKEEATIESADVEHVDLPGEIVALLKEMGVSDIRRLAGIYPVDFCDDCGAPYFPNSLGSMMHPELPEETDLSPQHFH</sequence>
<name>A0A853FRK9_9BURK</name>
<dbReference type="AlphaFoldDB" id="A0A853FRK9"/>
<evidence type="ECO:0000313" key="2">
    <source>
        <dbReference type="Proteomes" id="UP000559809"/>
    </source>
</evidence>
<accession>A0A853FRK9</accession>
<dbReference type="RefSeq" id="WP_180153754.1">
    <property type="nucleotide sequence ID" value="NZ_JACCEM010000002.1"/>
</dbReference>
<dbReference type="Proteomes" id="UP000559809">
    <property type="component" value="Unassembled WGS sequence"/>
</dbReference>
<comment type="caution">
    <text evidence="1">The sequence shown here is derived from an EMBL/GenBank/DDBJ whole genome shotgun (WGS) entry which is preliminary data.</text>
</comment>
<keyword evidence="2" id="KW-1185">Reference proteome</keyword>